<gene>
    <name evidence="2" type="primary">Dmd</name>
    <name evidence="2" type="ORF">CM83_84873</name>
</gene>
<organism evidence="2">
    <name type="scientific">Lygus hesperus</name>
    <name type="common">Western plant bug</name>
    <dbReference type="NCBI Taxonomy" id="30085"/>
    <lineage>
        <taxon>Eukaryota</taxon>
        <taxon>Metazoa</taxon>
        <taxon>Ecdysozoa</taxon>
        <taxon>Arthropoda</taxon>
        <taxon>Hexapoda</taxon>
        <taxon>Insecta</taxon>
        <taxon>Pterygota</taxon>
        <taxon>Neoptera</taxon>
        <taxon>Paraneoptera</taxon>
        <taxon>Hemiptera</taxon>
        <taxon>Heteroptera</taxon>
        <taxon>Panheteroptera</taxon>
        <taxon>Cimicomorpha</taxon>
        <taxon>Miridae</taxon>
        <taxon>Mirini</taxon>
        <taxon>Lygus</taxon>
    </lineage>
</organism>
<dbReference type="EMBL" id="GBHO01030557">
    <property type="protein sequence ID" value="JAG13047.1"/>
    <property type="molecule type" value="Transcribed_RNA"/>
</dbReference>
<accession>A0A0A9WX71</accession>
<feature type="compositionally biased region" description="Polar residues" evidence="1">
    <location>
        <begin position="9"/>
        <end position="22"/>
    </location>
</feature>
<feature type="region of interest" description="Disordered" evidence="1">
    <location>
        <begin position="166"/>
        <end position="201"/>
    </location>
</feature>
<dbReference type="AlphaFoldDB" id="A0A0A9WX71"/>
<feature type="region of interest" description="Disordered" evidence="1">
    <location>
        <begin position="1"/>
        <end position="23"/>
    </location>
</feature>
<evidence type="ECO:0000313" key="2">
    <source>
        <dbReference type="EMBL" id="JAG13047.1"/>
    </source>
</evidence>
<reference evidence="2" key="1">
    <citation type="journal article" date="2014" name="PLoS ONE">
        <title>Transcriptome-Based Identification of ABC Transporters in the Western Tarnished Plant Bug Lygus hesperus.</title>
        <authorList>
            <person name="Hull J.J."/>
            <person name="Chaney K."/>
            <person name="Geib S.M."/>
            <person name="Fabrick J.A."/>
            <person name="Brent C.S."/>
            <person name="Walsh D."/>
            <person name="Lavine L.C."/>
        </authorList>
    </citation>
    <scope>NUCLEOTIDE SEQUENCE</scope>
</reference>
<protein>
    <submittedName>
        <fullName evidence="2">Dystrophin</fullName>
    </submittedName>
</protein>
<name>A0A0A9WX71_LYGHE</name>
<evidence type="ECO:0000256" key="1">
    <source>
        <dbReference type="SAM" id="MobiDB-lite"/>
    </source>
</evidence>
<sequence>MGLRPNAELVSNTQSLSPMAQNHDSDPYIKLKLKLKIKFPQSAARLGEIEVSEPDYETVIDKEYPENIPVSSAHNPSVIAYDRADHVAKYLPEPVEEERKFEKLHHSGRDPIPYKDQEIAKSDDSHLAEPVEDVLLQTTQIEDLLDNVEKYLLLRDLVSKLTENSAITDHDQSSSEAENQASEHHLDDQNTTPKTAYGGIEPFTENLSDAVEKIGNSKKRIIHEALFHTKLRRRQNSKGSLMEAILSQKLPTLILG</sequence>
<proteinExistence type="predicted"/>
<reference evidence="2" key="2">
    <citation type="submission" date="2014-07" db="EMBL/GenBank/DDBJ databases">
        <authorList>
            <person name="Hull J."/>
        </authorList>
    </citation>
    <scope>NUCLEOTIDE SEQUENCE</scope>
</reference>